<name>A0ABT4MA94_9NOCA</name>
<dbReference type="InterPro" id="IPR043129">
    <property type="entry name" value="ATPase_NBD"/>
</dbReference>
<evidence type="ECO:0000313" key="2">
    <source>
        <dbReference type="EMBL" id="MCZ4517889.1"/>
    </source>
</evidence>
<dbReference type="EMBL" id="JAPWIJ010000002">
    <property type="protein sequence ID" value="MCZ4517889.1"/>
    <property type="molecule type" value="Genomic_DNA"/>
</dbReference>
<dbReference type="SUPFAM" id="SSF53067">
    <property type="entry name" value="Actin-like ATPase domain"/>
    <property type="match status" value="1"/>
</dbReference>
<dbReference type="Pfam" id="PF23717">
    <property type="entry name" value="DUF7159"/>
    <property type="match status" value="1"/>
</dbReference>
<sequence>MSGVCGVSVGTGAVRIAYIADGRRVEDSIDAAGAHDLLPGKLVDHGPFEDIVLAGWDTAAVTALLDTLGDRTVPKARMVEESQALMAYARTVPELADKDYVLVVDLGKKGLSATALDVAGDYVEWTARTVDISGDRFDEVVRGIVMAKGILPPPVGPEGDEEYQAFFRELKELVSTSAGVRAPNRGPMLLSRKEFEREVTPLIADVLDWASKQAPDAVLLVGGGAAIPVVRSVIEDKWDVPVHVPDAPVMTVAAGAALDVSPQVDHLEALVVPDDASGLFDPQSTSSDAGVLDTSVVEGLVVDQFAAEDLAVDSTVFGSVDHAPIELDDIDARDAALVSPDLDEVFDAPMSDPELLDRTGFGIPSLDPGLHPSPRKVRTAVPRRGRVRWSVRDAALMVGALSVVSIVWGLIYTRSDTPPPPPIAASAIYDDPLLAPALPDAGSGLSTPVADPPVLGPIRLSDADLYEPSFTYAGELYQPDFGSETPE</sequence>
<dbReference type="Gene3D" id="3.90.640.10">
    <property type="entry name" value="Actin, Chain A, domain 4"/>
    <property type="match status" value="1"/>
</dbReference>
<evidence type="ECO:0000259" key="1">
    <source>
        <dbReference type="Pfam" id="PF23717"/>
    </source>
</evidence>
<accession>A0ABT4MA94</accession>
<dbReference type="PANTHER" id="PTHR42749:SF1">
    <property type="entry name" value="CELL SHAPE-DETERMINING PROTEIN MREB"/>
    <property type="match status" value="1"/>
</dbReference>
<comment type="caution">
    <text evidence="2">The sequence shown here is derived from an EMBL/GenBank/DDBJ whole genome shotgun (WGS) entry which is preliminary data.</text>
</comment>
<dbReference type="Gene3D" id="3.30.420.40">
    <property type="match status" value="2"/>
</dbReference>
<feature type="domain" description="DUF7159" evidence="1">
    <location>
        <begin position="201"/>
        <end position="260"/>
    </location>
</feature>
<dbReference type="RefSeq" id="WP_269602560.1">
    <property type="nucleotide sequence ID" value="NZ_JAPWIJ010000002.1"/>
</dbReference>
<gene>
    <name evidence="2" type="ORF">O4220_05115</name>
</gene>
<dbReference type="InterPro" id="IPR055583">
    <property type="entry name" value="DUF7159"/>
</dbReference>
<evidence type="ECO:0000313" key="3">
    <source>
        <dbReference type="Proteomes" id="UP001081071"/>
    </source>
</evidence>
<proteinExistence type="predicted"/>
<reference evidence="2" key="1">
    <citation type="submission" date="2022-12" db="EMBL/GenBank/DDBJ databases">
        <authorList>
            <person name="Krivoruchko A.V."/>
            <person name="Elkin A."/>
        </authorList>
    </citation>
    <scope>NUCLEOTIDE SEQUENCE</scope>
    <source>
        <strain evidence="2">IEGM 1391</strain>
    </source>
</reference>
<keyword evidence="3" id="KW-1185">Reference proteome</keyword>
<protein>
    <recommendedName>
        <fullName evidence="1">DUF7159 domain-containing protein</fullName>
    </recommendedName>
</protein>
<dbReference type="Proteomes" id="UP001081071">
    <property type="component" value="Unassembled WGS sequence"/>
</dbReference>
<dbReference type="PANTHER" id="PTHR42749">
    <property type="entry name" value="CELL SHAPE-DETERMINING PROTEIN MREB"/>
    <property type="match status" value="1"/>
</dbReference>
<organism evidence="2 3">
    <name type="scientific">Rhodococcus ruber</name>
    <dbReference type="NCBI Taxonomy" id="1830"/>
    <lineage>
        <taxon>Bacteria</taxon>
        <taxon>Bacillati</taxon>
        <taxon>Actinomycetota</taxon>
        <taxon>Actinomycetes</taxon>
        <taxon>Mycobacteriales</taxon>
        <taxon>Nocardiaceae</taxon>
        <taxon>Rhodococcus</taxon>
    </lineage>
</organism>